<sequence>MLNEFVTYNPGYYGSKIRWHFSGLSHETIIGRRILMLVKTVAILSPGDMGHAVGKVLGKSGLDVITCLVGRSQRTSDLAEAGNFRIVGSMEKLVKEADLILSILVPDKARSLAEEVAAALRLTGENTFFADCNAISPDSAKEIATIINESGGRYIDGGIIGSAPTKGDTTRFYVSGPYAHVAAELNGRGIIVKAIGDKVGQASGIKMCYAALTKGT</sequence>
<dbReference type="SUPFAM" id="SSF51735">
    <property type="entry name" value="NAD(P)-binding Rossmann-fold domains"/>
    <property type="match status" value="1"/>
</dbReference>
<evidence type="ECO:0000259" key="1">
    <source>
        <dbReference type="Pfam" id="PF03446"/>
    </source>
</evidence>
<proteinExistence type="predicted"/>
<dbReference type="AlphaFoldDB" id="A0A382BWB4"/>
<gene>
    <name evidence="2" type="ORF">METZ01_LOCUS170763</name>
</gene>
<protein>
    <recommendedName>
        <fullName evidence="1">6-phosphogluconate dehydrogenase NADP-binding domain-containing protein</fullName>
    </recommendedName>
</protein>
<evidence type="ECO:0000313" key="2">
    <source>
        <dbReference type="EMBL" id="SVB17909.1"/>
    </source>
</evidence>
<feature type="domain" description="6-phosphogluconate dehydrogenase NADP-binding" evidence="1">
    <location>
        <begin position="43"/>
        <end position="179"/>
    </location>
</feature>
<name>A0A382BWB4_9ZZZZ</name>
<organism evidence="2">
    <name type="scientific">marine metagenome</name>
    <dbReference type="NCBI Taxonomy" id="408172"/>
    <lineage>
        <taxon>unclassified sequences</taxon>
        <taxon>metagenomes</taxon>
        <taxon>ecological metagenomes</taxon>
    </lineage>
</organism>
<accession>A0A382BWB4</accession>
<dbReference type="PANTHER" id="PTHR43580">
    <property type="entry name" value="OXIDOREDUCTASE GLYR1-RELATED"/>
    <property type="match status" value="1"/>
</dbReference>
<reference evidence="2" key="1">
    <citation type="submission" date="2018-05" db="EMBL/GenBank/DDBJ databases">
        <authorList>
            <person name="Lanie J.A."/>
            <person name="Ng W.-L."/>
            <person name="Kazmierczak K.M."/>
            <person name="Andrzejewski T.M."/>
            <person name="Davidsen T.M."/>
            <person name="Wayne K.J."/>
            <person name="Tettelin H."/>
            <person name="Glass J.I."/>
            <person name="Rusch D."/>
            <person name="Podicherti R."/>
            <person name="Tsui H.-C.T."/>
            <person name="Winkler M.E."/>
        </authorList>
    </citation>
    <scope>NUCLEOTIDE SEQUENCE</scope>
</reference>
<dbReference type="EMBL" id="UINC01031600">
    <property type="protein sequence ID" value="SVB17909.1"/>
    <property type="molecule type" value="Genomic_DNA"/>
</dbReference>
<feature type="non-terminal residue" evidence="2">
    <location>
        <position position="216"/>
    </location>
</feature>
<dbReference type="InterPro" id="IPR036291">
    <property type="entry name" value="NAD(P)-bd_dom_sf"/>
</dbReference>
<dbReference type="Pfam" id="PF03446">
    <property type="entry name" value="NAD_binding_2"/>
    <property type="match status" value="1"/>
</dbReference>
<dbReference type="PANTHER" id="PTHR43580:SF2">
    <property type="entry name" value="CYTOKINE-LIKE NUCLEAR FACTOR N-PAC"/>
    <property type="match status" value="1"/>
</dbReference>
<dbReference type="InterPro" id="IPR051265">
    <property type="entry name" value="HIBADH-related_NP60_sf"/>
</dbReference>
<dbReference type="GO" id="GO:0050661">
    <property type="term" value="F:NADP binding"/>
    <property type="evidence" value="ECO:0007669"/>
    <property type="project" value="InterPro"/>
</dbReference>
<dbReference type="InterPro" id="IPR006115">
    <property type="entry name" value="6PGDH_NADP-bd"/>
</dbReference>
<dbReference type="Gene3D" id="3.40.50.720">
    <property type="entry name" value="NAD(P)-binding Rossmann-like Domain"/>
    <property type="match status" value="1"/>
</dbReference>